<reference evidence="2" key="1">
    <citation type="journal article" date="2014" name="Nat. Commun.">
        <title>Multiple recent horizontal transfers of a large genomic region in cheese making fungi.</title>
        <authorList>
            <person name="Cheeseman K."/>
            <person name="Ropars J."/>
            <person name="Renault P."/>
            <person name="Dupont J."/>
            <person name="Gouzy J."/>
            <person name="Branca A."/>
            <person name="Abraham A.L."/>
            <person name="Ceppi M."/>
            <person name="Conseiller E."/>
            <person name="Debuchy R."/>
            <person name="Malagnac F."/>
            <person name="Goarin A."/>
            <person name="Silar P."/>
            <person name="Lacoste S."/>
            <person name="Sallet E."/>
            <person name="Bensimon A."/>
            <person name="Giraud T."/>
            <person name="Brygoo Y."/>
        </authorList>
    </citation>
    <scope>NUCLEOTIDE SEQUENCE [LARGE SCALE GENOMIC DNA]</scope>
    <source>
        <strain evidence="2">FM164</strain>
    </source>
</reference>
<keyword evidence="3" id="KW-1185">Reference proteome</keyword>
<sequence>MGSNNKVSSSDLPATKDPGTTSKDTTSFGQDNTSKKSASASNGKSKKGTSYMLESWEKATPSSEPWSSTKATYSPKR</sequence>
<organism evidence="2 3">
    <name type="scientific">Penicillium roqueforti (strain FM164)</name>
    <dbReference type="NCBI Taxonomy" id="1365484"/>
    <lineage>
        <taxon>Eukaryota</taxon>
        <taxon>Fungi</taxon>
        <taxon>Dikarya</taxon>
        <taxon>Ascomycota</taxon>
        <taxon>Pezizomycotina</taxon>
        <taxon>Eurotiomycetes</taxon>
        <taxon>Eurotiomycetidae</taxon>
        <taxon>Eurotiales</taxon>
        <taxon>Aspergillaceae</taxon>
        <taxon>Penicillium</taxon>
    </lineage>
</organism>
<name>W6QCG9_PENRF</name>
<protein>
    <submittedName>
        <fullName evidence="2">Genomic scaffold, ProqFM164S02</fullName>
    </submittedName>
</protein>
<gene>
    <name evidence="2" type="ORF">PROQFM164_S02g002030</name>
</gene>
<evidence type="ECO:0000313" key="2">
    <source>
        <dbReference type="EMBL" id="CDM31879.1"/>
    </source>
</evidence>
<evidence type="ECO:0000313" key="3">
    <source>
        <dbReference type="Proteomes" id="UP000030686"/>
    </source>
</evidence>
<accession>W6QCG9</accession>
<dbReference type="EMBL" id="HG792016">
    <property type="protein sequence ID" value="CDM31879.1"/>
    <property type="molecule type" value="Genomic_DNA"/>
</dbReference>
<proteinExistence type="predicted"/>
<feature type="region of interest" description="Disordered" evidence="1">
    <location>
        <begin position="1"/>
        <end position="77"/>
    </location>
</feature>
<dbReference type="OMA" id="TAKTHGT"/>
<feature type="compositionally biased region" description="Polar residues" evidence="1">
    <location>
        <begin position="60"/>
        <end position="77"/>
    </location>
</feature>
<feature type="compositionally biased region" description="Polar residues" evidence="1">
    <location>
        <begin position="1"/>
        <end position="31"/>
    </location>
</feature>
<dbReference type="Proteomes" id="UP000030686">
    <property type="component" value="Unassembled WGS sequence"/>
</dbReference>
<evidence type="ECO:0000256" key="1">
    <source>
        <dbReference type="SAM" id="MobiDB-lite"/>
    </source>
</evidence>
<dbReference type="AlphaFoldDB" id="W6QCG9"/>